<dbReference type="AlphaFoldDB" id="A0A0E9SVI5"/>
<reference evidence="1" key="2">
    <citation type="journal article" date="2015" name="Fish Shellfish Immunol.">
        <title>Early steps in the European eel (Anguilla anguilla)-Vibrio vulnificus interaction in the gills: Role of the RtxA13 toxin.</title>
        <authorList>
            <person name="Callol A."/>
            <person name="Pajuelo D."/>
            <person name="Ebbesson L."/>
            <person name="Teles M."/>
            <person name="MacKenzie S."/>
            <person name="Amaro C."/>
        </authorList>
    </citation>
    <scope>NUCLEOTIDE SEQUENCE</scope>
</reference>
<protein>
    <submittedName>
        <fullName evidence="1">Uncharacterized protein</fullName>
    </submittedName>
</protein>
<proteinExistence type="predicted"/>
<evidence type="ECO:0000313" key="1">
    <source>
        <dbReference type="EMBL" id="JAH44568.1"/>
    </source>
</evidence>
<name>A0A0E9SVI5_ANGAN</name>
<accession>A0A0E9SVI5</accession>
<dbReference type="EMBL" id="GBXM01064009">
    <property type="protein sequence ID" value="JAH44568.1"/>
    <property type="molecule type" value="Transcribed_RNA"/>
</dbReference>
<organism evidence="1">
    <name type="scientific">Anguilla anguilla</name>
    <name type="common">European freshwater eel</name>
    <name type="synonym">Muraena anguilla</name>
    <dbReference type="NCBI Taxonomy" id="7936"/>
    <lineage>
        <taxon>Eukaryota</taxon>
        <taxon>Metazoa</taxon>
        <taxon>Chordata</taxon>
        <taxon>Craniata</taxon>
        <taxon>Vertebrata</taxon>
        <taxon>Euteleostomi</taxon>
        <taxon>Actinopterygii</taxon>
        <taxon>Neopterygii</taxon>
        <taxon>Teleostei</taxon>
        <taxon>Anguilliformes</taxon>
        <taxon>Anguillidae</taxon>
        <taxon>Anguilla</taxon>
    </lineage>
</organism>
<reference evidence="1" key="1">
    <citation type="submission" date="2014-11" db="EMBL/GenBank/DDBJ databases">
        <authorList>
            <person name="Amaro Gonzalez C."/>
        </authorList>
    </citation>
    <scope>NUCLEOTIDE SEQUENCE</scope>
</reference>
<sequence>MINGYSLNIRGNSMKYGFPSASTRSKDYVISG</sequence>